<dbReference type="RefSeq" id="WP_073570635.1">
    <property type="nucleotide sequence ID" value="NZ_FRXN01000001.1"/>
</dbReference>
<keyword evidence="3" id="KW-0413">Isomerase</keyword>
<dbReference type="InterPro" id="IPR037171">
    <property type="entry name" value="NagB/RpiA_transferase-like"/>
</dbReference>
<dbReference type="AlphaFoldDB" id="A0A1M7Z7D4"/>
<accession>A0A1M7Z7D4</accession>
<gene>
    <name evidence="3" type="ORF">SAMN04488108_1020</name>
</gene>
<feature type="domain" description="Glucosamine/galactosamine-6-phosphate isomerase" evidence="2">
    <location>
        <begin position="20"/>
        <end position="222"/>
    </location>
</feature>
<dbReference type="OrthoDB" id="9791139at2"/>
<keyword evidence="1" id="KW-0378">Hydrolase</keyword>
<protein>
    <submittedName>
        <fullName evidence="3">Galactosamine-6-phosphate isomerase</fullName>
    </submittedName>
</protein>
<name>A0A1M7Z7D4_9BACT</name>
<dbReference type="STRING" id="1073327.SAMN04488108_1020"/>
<dbReference type="GO" id="GO:0042802">
    <property type="term" value="F:identical protein binding"/>
    <property type="evidence" value="ECO:0007669"/>
    <property type="project" value="TreeGrafter"/>
</dbReference>
<dbReference type="GO" id="GO:0006046">
    <property type="term" value="P:N-acetylglucosamine catabolic process"/>
    <property type="evidence" value="ECO:0007669"/>
    <property type="project" value="TreeGrafter"/>
</dbReference>
<dbReference type="GO" id="GO:0005975">
    <property type="term" value="P:carbohydrate metabolic process"/>
    <property type="evidence" value="ECO:0007669"/>
    <property type="project" value="InterPro"/>
</dbReference>
<dbReference type="InterPro" id="IPR006148">
    <property type="entry name" value="Glc/Gal-6P_isomerase"/>
</dbReference>
<dbReference type="PANTHER" id="PTHR11280">
    <property type="entry name" value="GLUCOSAMINE-6-PHOSPHATE ISOMERASE"/>
    <property type="match status" value="1"/>
</dbReference>
<dbReference type="GO" id="GO:0005737">
    <property type="term" value="C:cytoplasm"/>
    <property type="evidence" value="ECO:0007669"/>
    <property type="project" value="TreeGrafter"/>
</dbReference>
<dbReference type="PANTHER" id="PTHR11280:SF5">
    <property type="entry name" value="GLUCOSAMINE-6-PHOSPHATE ISOMERASE"/>
    <property type="match status" value="1"/>
</dbReference>
<dbReference type="GO" id="GO:0004342">
    <property type="term" value="F:glucosamine-6-phosphate deaminase activity"/>
    <property type="evidence" value="ECO:0007669"/>
    <property type="project" value="InterPro"/>
</dbReference>
<proteinExistence type="predicted"/>
<dbReference type="Gene3D" id="3.40.50.1360">
    <property type="match status" value="1"/>
</dbReference>
<evidence type="ECO:0000313" key="4">
    <source>
        <dbReference type="Proteomes" id="UP000184609"/>
    </source>
</evidence>
<dbReference type="Pfam" id="PF01182">
    <property type="entry name" value="Glucosamine_iso"/>
    <property type="match status" value="1"/>
</dbReference>
<keyword evidence="4" id="KW-1185">Reference proteome</keyword>
<dbReference type="PROSITE" id="PS01161">
    <property type="entry name" value="GLC_GALNAC_ISOMERASE"/>
    <property type="match status" value="1"/>
</dbReference>
<dbReference type="Proteomes" id="UP000184609">
    <property type="component" value="Unassembled WGS sequence"/>
</dbReference>
<dbReference type="SUPFAM" id="SSF100950">
    <property type="entry name" value="NagB/RpiA/CoA transferase-like"/>
    <property type="match status" value="1"/>
</dbReference>
<evidence type="ECO:0000259" key="2">
    <source>
        <dbReference type="Pfam" id="PF01182"/>
    </source>
</evidence>
<sequence length="236" mass="26105">MKIHIYPDYKAMSQKAADLVHLEIGKKPNLLFCVASGGSPAGLYELMHQKHQKNPEFFNKIRMIKLDEWVGLPAGSEFSSEFDVQHKLLQKIEVTASRYTAFDDQTSDPKAECERIQAELKKSGPIDICILGIGQNGHIALNEPNSKLQLDCHVAALSERTLSSGMIEKVGIPLKEGMTMGLGAIMASKMVILLVTGKGKKEAFDQLMKREINPELPASMLWTHPNAYAIVDETSV</sequence>
<reference evidence="4" key="1">
    <citation type="submission" date="2016-12" db="EMBL/GenBank/DDBJ databases">
        <authorList>
            <person name="Varghese N."/>
            <person name="Submissions S."/>
        </authorList>
    </citation>
    <scope>NUCLEOTIDE SEQUENCE [LARGE SCALE GENOMIC DNA]</scope>
    <source>
        <strain evidence="4">DSM 25035</strain>
    </source>
</reference>
<organism evidence="3 4">
    <name type="scientific">Algoriphagus zhangzhouensis</name>
    <dbReference type="NCBI Taxonomy" id="1073327"/>
    <lineage>
        <taxon>Bacteria</taxon>
        <taxon>Pseudomonadati</taxon>
        <taxon>Bacteroidota</taxon>
        <taxon>Cytophagia</taxon>
        <taxon>Cytophagales</taxon>
        <taxon>Cyclobacteriaceae</taxon>
        <taxon>Algoriphagus</taxon>
    </lineage>
</organism>
<dbReference type="GO" id="GO:0019262">
    <property type="term" value="P:N-acetylneuraminate catabolic process"/>
    <property type="evidence" value="ECO:0007669"/>
    <property type="project" value="TreeGrafter"/>
</dbReference>
<dbReference type="EMBL" id="FRXN01000001">
    <property type="protein sequence ID" value="SHO60775.1"/>
    <property type="molecule type" value="Genomic_DNA"/>
</dbReference>
<dbReference type="GO" id="GO:0016853">
    <property type="term" value="F:isomerase activity"/>
    <property type="evidence" value="ECO:0007669"/>
    <property type="project" value="UniProtKB-KW"/>
</dbReference>
<dbReference type="InterPro" id="IPR004547">
    <property type="entry name" value="Glucosamine6P_isomerase"/>
</dbReference>
<dbReference type="GO" id="GO:0006043">
    <property type="term" value="P:glucosamine catabolic process"/>
    <property type="evidence" value="ECO:0007669"/>
    <property type="project" value="TreeGrafter"/>
</dbReference>
<dbReference type="InterPro" id="IPR018321">
    <property type="entry name" value="Glucosamine6P_isomerase_CS"/>
</dbReference>
<evidence type="ECO:0000256" key="1">
    <source>
        <dbReference type="ARBA" id="ARBA00022801"/>
    </source>
</evidence>
<evidence type="ECO:0000313" key="3">
    <source>
        <dbReference type="EMBL" id="SHO60775.1"/>
    </source>
</evidence>